<organism evidence="1 2">
    <name type="scientific">Ligilactobacillus salivarius</name>
    <dbReference type="NCBI Taxonomy" id="1624"/>
    <lineage>
        <taxon>Bacteria</taxon>
        <taxon>Bacillati</taxon>
        <taxon>Bacillota</taxon>
        <taxon>Bacilli</taxon>
        <taxon>Lactobacillales</taxon>
        <taxon>Lactobacillaceae</taxon>
        <taxon>Ligilactobacillus</taxon>
    </lineage>
</organism>
<dbReference type="NCBIfam" id="TIGR01637">
    <property type="entry name" value="phage_arpU"/>
    <property type="match status" value="1"/>
</dbReference>
<evidence type="ECO:0000313" key="2">
    <source>
        <dbReference type="Proteomes" id="UP001224533"/>
    </source>
</evidence>
<dbReference type="EMBL" id="CP114509">
    <property type="protein sequence ID" value="WHS17229.1"/>
    <property type="molecule type" value="Genomic_DNA"/>
</dbReference>
<reference evidence="1 2" key="1">
    <citation type="submission" date="2022-12" db="EMBL/GenBank/DDBJ databases">
        <title>Assessment of beneficial effects and identification of host adaptation-associated genes of Ligilactobacillus salivarius isolated from Meles meles.</title>
        <authorList>
            <person name="Wang Y."/>
        </authorList>
    </citation>
    <scope>NUCLEOTIDE SEQUENCE [LARGE SCALE GENOMIC DNA]</scope>
    <source>
        <strain evidence="1 2">S35</strain>
    </source>
</reference>
<sequence>MIWLLNIDFDRTVKNAYKLLNKYNDLVLLSHTDYSPKVTASYTLEMHSQTNKVSKQVEDMVMLHVDAENEVSCIVKAINKLDTENRRRLYDAFVQTDLNRTDVMIRYGESRKSYYRKLKVAVYKFALAYQGSERLIEQTDDITS</sequence>
<proteinExistence type="predicted"/>
<evidence type="ECO:0000313" key="1">
    <source>
        <dbReference type="EMBL" id="WHS17229.1"/>
    </source>
</evidence>
<dbReference type="Proteomes" id="UP001224533">
    <property type="component" value="Chromosome"/>
</dbReference>
<dbReference type="RefSeq" id="WP_283548132.1">
    <property type="nucleotide sequence ID" value="NZ_CP114512.1"/>
</dbReference>
<accession>A0ABD7YTV3</accession>
<evidence type="ECO:0008006" key="3">
    <source>
        <dbReference type="Google" id="ProtNLM"/>
    </source>
</evidence>
<name>A0ABD7YTV3_9LACO</name>
<dbReference type="AlphaFoldDB" id="A0ABD7YTV3"/>
<protein>
    <recommendedName>
        <fullName evidence="3">Phage transcriptional regulator, ArpU family</fullName>
    </recommendedName>
</protein>
<gene>
    <name evidence="1" type="ORF">O2U02_07025</name>
</gene>
<dbReference type="InterPro" id="IPR006524">
    <property type="entry name" value="ArpU-like"/>
</dbReference>